<sequence length="73" mass="7576">MGFGDDIKDLEQDATGQGGQDGDNNANNANGSNDKTEDTLADSAIDEVASKEGMPAGFDPEVNNLANDAINKF</sequence>
<comment type="caution">
    <text evidence="2">The sequence shown here is derived from an EMBL/GenBank/DDBJ whole genome shotgun (WGS) entry which is preliminary data.</text>
</comment>
<evidence type="ECO:0000256" key="1">
    <source>
        <dbReference type="SAM" id="MobiDB-lite"/>
    </source>
</evidence>
<dbReference type="OrthoDB" id="2872121at2759"/>
<reference evidence="2 3" key="1">
    <citation type="submission" date="2020-03" db="EMBL/GenBank/DDBJ databases">
        <title>Draft Genome Sequence of Cudoniella acicularis.</title>
        <authorList>
            <person name="Buettner E."/>
            <person name="Kellner H."/>
        </authorList>
    </citation>
    <scope>NUCLEOTIDE SEQUENCE [LARGE SCALE GENOMIC DNA]</scope>
    <source>
        <strain evidence="2 3">DSM 108380</strain>
    </source>
</reference>
<keyword evidence="3" id="KW-1185">Reference proteome</keyword>
<organism evidence="2 3">
    <name type="scientific">Cudoniella acicularis</name>
    <dbReference type="NCBI Taxonomy" id="354080"/>
    <lineage>
        <taxon>Eukaryota</taxon>
        <taxon>Fungi</taxon>
        <taxon>Dikarya</taxon>
        <taxon>Ascomycota</taxon>
        <taxon>Pezizomycotina</taxon>
        <taxon>Leotiomycetes</taxon>
        <taxon>Helotiales</taxon>
        <taxon>Tricladiaceae</taxon>
        <taxon>Cudoniella</taxon>
    </lineage>
</organism>
<evidence type="ECO:0000313" key="2">
    <source>
        <dbReference type="EMBL" id="KAF4633909.1"/>
    </source>
</evidence>
<name>A0A8H4RS20_9HELO</name>
<evidence type="ECO:0000313" key="3">
    <source>
        <dbReference type="Proteomes" id="UP000566819"/>
    </source>
</evidence>
<feature type="region of interest" description="Disordered" evidence="1">
    <location>
        <begin position="1"/>
        <end position="73"/>
    </location>
</feature>
<dbReference type="EMBL" id="JAAMPI010000222">
    <property type="protein sequence ID" value="KAF4633909.1"/>
    <property type="molecule type" value="Genomic_DNA"/>
</dbReference>
<feature type="compositionally biased region" description="Low complexity" evidence="1">
    <location>
        <begin position="22"/>
        <end position="31"/>
    </location>
</feature>
<accession>A0A8H4RS20</accession>
<protein>
    <submittedName>
        <fullName evidence="2">Uncharacterized protein</fullName>
    </submittedName>
</protein>
<gene>
    <name evidence="2" type="ORF">G7Y89_g4199</name>
</gene>
<dbReference type="Proteomes" id="UP000566819">
    <property type="component" value="Unassembled WGS sequence"/>
</dbReference>
<dbReference type="AlphaFoldDB" id="A0A8H4RS20"/>
<proteinExistence type="predicted"/>
<feature type="compositionally biased region" description="Basic and acidic residues" evidence="1">
    <location>
        <begin position="1"/>
        <end position="11"/>
    </location>
</feature>